<dbReference type="PANTHER" id="PTHR34373">
    <property type="entry name" value="SHUGOSHIN 2"/>
    <property type="match status" value="1"/>
</dbReference>
<dbReference type="GO" id="GO:0000775">
    <property type="term" value="C:chromosome, centromeric region"/>
    <property type="evidence" value="ECO:0007669"/>
    <property type="project" value="InterPro"/>
</dbReference>
<dbReference type="Pfam" id="PF07557">
    <property type="entry name" value="Shugoshin_C"/>
    <property type="match status" value="1"/>
</dbReference>
<evidence type="ECO:0000256" key="2">
    <source>
        <dbReference type="ARBA" id="ARBA00022829"/>
    </source>
</evidence>
<dbReference type="GO" id="GO:0005634">
    <property type="term" value="C:nucleus"/>
    <property type="evidence" value="ECO:0007669"/>
    <property type="project" value="InterPro"/>
</dbReference>
<comment type="similarity">
    <text evidence="1">Belongs to the shugoshin family.</text>
</comment>
<accession>A0A166DQZ9</accession>
<dbReference type="Gramene" id="KZN05562">
    <property type="protein sequence ID" value="KZN05562"/>
    <property type="gene ID" value="DCAR_006399"/>
</dbReference>
<dbReference type="AlphaFoldDB" id="A0A166DQZ9"/>
<feature type="compositionally biased region" description="Polar residues" evidence="3">
    <location>
        <begin position="337"/>
        <end position="348"/>
    </location>
</feature>
<dbReference type="EMBL" id="LNRQ01000002">
    <property type="protein sequence ID" value="KZN05562.1"/>
    <property type="molecule type" value="Genomic_DNA"/>
</dbReference>
<dbReference type="PANTHER" id="PTHR34373:SF9">
    <property type="entry name" value="SHUGOSHIN 2"/>
    <property type="match status" value="1"/>
</dbReference>
<evidence type="ECO:0000259" key="4">
    <source>
        <dbReference type="Pfam" id="PF07557"/>
    </source>
</evidence>
<evidence type="ECO:0000313" key="5">
    <source>
        <dbReference type="EMBL" id="KZN05562.1"/>
    </source>
</evidence>
<gene>
    <name evidence="5" type="ORF">DCAR_006399</name>
</gene>
<feature type="region of interest" description="Disordered" evidence="3">
    <location>
        <begin position="335"/>
        <end position="362"/>
    </location>
</feature>
<sequence length="362" mass="41359">MSKKEGLVLLNSGNNIILAGENEHMVQRSTVASRNMERKGLRNITNLPQQFMPSIRDEKSKLKVACTEECINKLKENANLLNLLADKEYPLVFKLIYLVAKIIELDGIELQKLKSELHQVQQQNVALAQSNTQLLAELNSRKDRLKLMQHELGCKQGLLVAKKVELEVKMPKCKKTSKFLEVAKDEVPCRINRKQPSKSWAPFIVKQLEDNRNEMRLSVLSQSASFEYEDTKKVEDLLEVDSSRLSSDPLKDDITQEQIITSNLVDEEDKKSCKKSLRVRRQSARFYSEELKSDDDIFEVDTARFSSSPQGNGQNQHDDGRLVSTNLVLNLERLSSGRPSRQVTNKVSSYKEVPLNTKMRRS</sequence>
<protein>
    <recommendedName>
        <fullName evidence="4">Shugoshin C-terminal domain-containing protein</fullName>
    </recommendedName>
</protein>
<reference evidence="5" key="1">
    <citation type="journal article" date="2016" name="Nat. Genet.">
        <title>A high-quality carrot genome assembly provides new insights into carotenoid accumulation and asterid genome evolution.</title>
        <authorList>
            <person name="Iorizzo M."/>
            <person name="Ellison S."/>
            <person name="Senalik D."/>
            <person name="Zeng P."/>
            <person name="Satapoomin P."/>
            <person name="Huang J."/>
            <person name="Bowman M."/>
            <person name="Iovene M."/>
            <person name="Sanseverino W."/>
            <person name="Cavagnaro P."/>
            <person name="Yildiz M."/>
            <person name="Macko-Podgorni A."/>
            <person name="Moranska E."/>
            <person name="Grzebelus E."/>
            <person name="Grzebelus D."/>
            <person name="Ashrafi H."/>
            <person name="Zheng Z."/>
            <person name="Cheng S."/>
            <person name="Spooner D."/>
            <person name="Van Deynze A."/>
            <person name="Simon P."/>
        </authorList>
    </citation>
    <scope>NUCLEOTIDE SEQUENCE [LARGE SCALE GENOMIC DNA]</scope>
    <source>
        <tissue evidence="5">Leaf</tissue>
    </source>
</reference>
<comment type="caution">
    <text evidence="5">The sequence shown here is derived from an EMBL/GenBank/DDBJ whole genome shotgun (WGS) entry which is preliminary data.</text>
</comment>
<proteinExistence type="inferred from homology"/>
<organism evidence="5">
    <name type="scientific">Daucus carota subsp. sativus</name>
    <name type="common">Carrot</name>
    <dbReference type="NCBI Taxonomy" id="79200"/>
    <lineage>
        <taxon>Eukaryota</taxon>
        <taxon>Viridiplantae</taxon>
        <taxon>Streptophyta</taxon>
        <taxon>Embryophyta</taxon>
        <taxon>Tracheophyta</taxon>
        <taxon>Spermatophyta</taxon>
        <taxon>Magnoliopsida</taxon>
        <taxon>eudicotyledons</taxon>
        <taxon>Gunneridae</taxon>
        <taxon>Pentapetalae</taxon>
        <taxon>asterids</taxon>
        <taxon>campanulids</taxon>
        <taxon>Apiales</taxon>
        <taxon>Apiaceae</taxon>
        <taxon>Apioideae</taxon>
        <taxon>Scandiceae</taxon>
        <taxon>Daucinae</taxon>
        <taxon>Daucus</taxon>
        <taxon>Daucus sect. Daucus</taxon>
    </lineage>
</organism>
<keyword evidence="2" id="KW-0159">Chromosome partition</keyword>
<dbReference type="InterPro" id="IPR044693">
    <property type="entry name" value="SGO_plant"/>
</dbReference>
<dbReference type="GO" id="GO:0045144">
    <property type="term" value="P:meiotic sister chromatid segregation"/>
    <property type="evidence" value="ECO:0007669"/>
    <property type="project" value="InterPro"/>
</dbReference>
<evidence type="ECO:0000256" key="1">
    <source>
        <dbReference type="ARBA" id="ARBA00010845"/>
    </source>
</evidence>
<dbReference type="InterPro" id="IPR011515">
    <property type="entry name" value="Shugoshin_C"/>
</dbReference>
<evidence type="ECO:0000256" key="3">
    <source>
        <dbReference type="SAM" id="MobiDB-lite"/>
    </source>
</evidence>
<name>A0A166DQZ9_DAUCS</name>
<dbReference type="GO" id="GO:0034090">
    <property type="term" value="P:maintenance of meiotic sister chromatid cohesion"/>
    <property type="evidence" value="ECO:0007669"/>
    <property type="project" value="InterPro"/>
</dbReference>
<dbReference type="STRING" id="79200.A0A166DQZ9"/>
<feature type="domain" description="Shugoshin C-terminal" evidence="4">
    <location>
        <begin position="337"/>
        <end position="361"/>
    </location>
</feature>